<sequence length="361" mass="39805">MNASSLPELDALGAALSDTNPCGEDMSFSSEFDEIQEARREDDPSIDQGEWVTSIKEADWKRAASVCQQLLTERTKDLRLASWLTEALAKTHGISGMNHGLRAIDELVCRFWNDLHPQAEDGDQEQRIGNIGWLITRGVQLVRGFPVVQGKTARYTLGDLNAARALQSLLDRNQAPEDDGSGQRITLQQVRDAQRSSPRAFYEQTLAACTTCLNTLEQLGRNIDAHLGMDGPSFTPLRSAIEAYAAEIERMARENGISAEASRQPLEASGGESLANETPSATQTSQSGGPLRSREQALKQLREVADFFRRTEPHSPVAYLADKAANWGEMPLHVWLKTVLKEEGALSRFEDLLGFDAGEEH</sequence>
<feature type="region of interest" description="Disordered" evidence="1">
    <location>
        <begin position="264"/>
        <end position="293"/>
    </location>
</feature>
<protein>
    <submittedName>
        <fullName evidence="3">Type VI secretion system protein TssA</fullName>
    </submittedName>
</protein>
<dbReference type="NCBIfam" id="TIGR03363">
    <property type="entry name" value="VI_chp_8"/>
    <property type="match status" value="1"/>
</dbReference>
<dbReference type="Pfam" id="PF06812">
    <property type="entry name" value="ImpA_N"/>
    <property type="match status" value="1"/>
</dbReference>
<feature type="compositionally biased region" description="Polar residues" evidence="1">
    <location>
        <begin position="275"/>
        <end position="288"/>
    </location>
</feature>
<evidence type="ECO:0000256" key="1">
    <source>
        <dbReference type="SAM" id="MobiDB-lite"/>
    </source>
</evidence>
<dbReference type="PANTHER" id="PTHR37951">
    <property type="entry name" value="CYTOPLASMIC PROTEIN-RELATED"/>
    <property type="match status" value="1"/>
</dbReference>
<gene>
    <name evidence="3" type="primary">tssA</name>
    <name evidence="3" type="ORF">HJ583_011235</name>
</gene>
<evidence type="ECO:0000313" key="4">
    <source>
        <dbReference type="Proteomes" id="UP000778523"/>
    </source>
</evidence>
<evidence type="ECO:0000259" key="2">
    <source>
        <dbReference type="Pfam" id="PF06812"/>
    </source>
</evidence>
<accession>A0ABX2INJ1</accession>
<keyword evidence="4" id="KW-1185">Reference proteome</keyword>
<evidence type="ECO:0000313" key="3">
    <source>
        <dbReference type="EMBL" id="NSL55600.1"/>
    </source>
</evidence>
<feature type="compositionally biased region" description="Polar residues" evidence="1">
    <location>
        <begin position="183"/>
        <end position="196"/>
    </location>
</feature>
<comment type="caution">
    <text evidence="3">The sequence shown here is derived from an EMBL/GenBank/DDBJ whole genome shotgun (WGS) entry which is preliminary data.</text>
</comment>
<reference evidence="3 4" key="1">
    <citation type="submission" date="2020-06" db="EMBL/GenBank/DDBJ databases">
        <title>Draft genome of Uliginosibacterium sp. IMCC34675.</title>
        <authorList>
            <person name="Song J."/>
        </authorList>
    </citation>
    <scope>NUCLEOTIDE SEQUENCE [LARGE SCALE GENOMIC DNA]</scope>
    <source>
        <strain evidence="3 4">IMCC34675</strain>
    </source>
</reference>
<dbReference type="Proteomes" id="UP000778523">
    <property type="component" value="Unassembled WGS sequence"/>
</dbReference>
<dbReference type="EMBL" id="JABCSC020000002">
    <property type="protein sequence ID" value="NSL55600.1"/>
    <property type="molecule type" value="Genomic_DNA"/>
</dbReference>
<dbReference type="PANTHER" id="PTHR37951:SF1">
    <property type="entry name" value="TYPE VI SECRETION SYSTEM COMPONENT TSSA1"/>
    <property type="match status" value="1"/>
</dbReference>
<name>A0ABX2INJ1_9RHOO</name>
<dbReference type="RefSeq" id="WP_170021965.1">
    <property type="nucleotide sequence ID" value="NZ_JABCSC020000002.1"/>
</dbReference>
<feature type="region of interest" description="Disordered" evidence="1">
    <location>
        <begin position="173"/>
        <end position="196"/>
    </location>
</feature>
<dbReference type="InterPro" id="IPR017740">
    <property type="entry name" value="TssA-like"/>
</dbReference>
<feature type="domain" description="ImpA N-terminal" evidence="2">
    <location>
        <begin position="15"/>
        <end position="135"/>
    </location>
</feature>
<dbReference type="InterPro" id="IPR010657">
    <property type="entry name" value="ImpA_N"/>
</dbReference>
<proteinExistence type="predicted"/>
<organism evidence="3 4">
    <name type="scientific">Uliginosibacterium aquaticum</name>
    <dbReference type="NCBI Taxonomy" id="2731212"/>
    <lineage>
        <taxon>Bacteria</taxon>
        <taxon>Pseudomonadati</taxon>
        <taxon>Pseudomonadota</taxon>
        <taxon>Betaproteobacteria</taxon>
        <taxon>Rhodocyclales</taxon>
        <taxon>Zoogloeaceae</taxon>
        <taxon>Uliginosibacterium</taxon>
    </lineage>
</organism>
<feature type="region of interest" description="Disordered" evidence="1">
    <location>
        <begin position="1"/>
        <end position="23"/>
    </location>
</feature>